<dbReference type="PANTHER" id="PTHR31889:SF14">
    <property type="entry name" value="FUCOSYLTRANSFERASE"/>
    <property type="match status" value="1"/>
</dbReference>
<feature type="transmembrane region" description="Helical" evidence="6">
    <location>
        <begin position="257"/>
        <end position="275"/>
    </location>
</feature>
<dbReference type="Proteomes" id="UP001231189">
    <property type="component" value="Unassembled WGS sequence"/>
</dbReference>
<evidence type="ECO:0000256" key="2">
    <source>
        <dbReference type="ARBA" id="ARBA00022676"/>
    </source>
</evidence>
<evidence type="ECO:0000256" key="4">
    <source>
        <dbReference type="ARBA" id="ARBA00023180"/>
    </source>
</evidence>
<gene>
    <name evidence="7" type="ORF">QYE76_027407</name>
</gene>
<keyword evidence="4" id="KW-0325">Glycoprotein</keyword>
<dbReference type="EC" id="2.4.1.-" evidence="6"/>
<evidence type="ECO:0000256" key="3">
    <source>
        <dbReference type="ARBA" id="ARBA00022679"/>
    </source>
</evidence>
<feature type="transmembrane region" description="Helical" evidence="6">
    <location>
        <begin position="181"/>
        <end position="200"/>
    </location>
</feature>
<reference evidence="7" key="1">
    <citation type="submission" date="2023-07" db="EMBL/GenBank/DDBJ databases">
        <title>A chromosome-level genome assembly of Lolium multiflorum.</title>
        <authorList>
            <person name="Chen Y."/>
            <person name="Copetti D."/>
            <person name="Kolliker R."/>
            <person name="Studer B."/>
        </authorList>
    </citation>
    <scope>NUCLEOTIDE SEQUENCE</scope>
    <source>
        <strain evidence="7">02402/16</strain>
        <tissue evidence="7">Leaf</tissue>
    </source>
</reference>
<accession>A0AAD8QMB8</accession>
<feature type="transmembrane region" description="Helical" evidence="6">
    <location>
        <begin position="221"/>
        <end position="242"/>
    </location>
</feature>
<evidence type="ECO:0000256" key="1">
    <source>
        <dbReference type="ARBA" id="ARBA00010481"/>
    </source>
</evidence>
<dbReference type="AlphaFoldDB" id="A0AAD8QMB8"/>
<feature type="transmembrane region" description="Helical" evidence="6">
    <location>
        <begin position="23"/>
        <end position="44"/>
    </location>
</feature>
<name>A0AAD8QMB8_LOLMU</name>
<dbReference type="GO" id="GO:0042546">
    <property type="term" value="P:cell wall biogenesis"/>
    <property type="evidence" value="ECO:0007669"/>
    <property type="project" value="InterPro"/>
</dbReference>
<keyword evidence="8" id="KW-1185">Reference proteome</keyword>
<evidence type="ECO:0000256" key="5">
    <source>
        <dbReference type="ARBA" id="ARBA00023316"/>
    </source>
</evidence>
<keyword evidence="6" id="KW-1133">Transmembrane helix</keyword>
<dbReference type="GO" id="GO:0008107">
    <property type="term" value="F:galactoside 2-alpha-L-fucosyltransferase activity"/>
    <property type="evidence" value="ECO:0007669"/>
    <property type="project" value="InterPro"/>
</dbReference>
<comment type="caution">
    <text evidence="7">The sequence shown here is derived from an EMBL/GenBank/DDBJ whole genome shotgun (WGS) entry which is preliminary data.</text>
</comment>
<comment type="similarity">
    <text evidence="1 6">Belongs to the glycosyltransferase 37 family.</text>
</comment>
<comment type="subcellular location">
    <subcellularLocation>
        <location evidence="6">Golgi apparatus</location>
        <location evidence="6">Golgi stack membrane</location>
        <topology evidence="6">Single-pass type II membrane protein</topology>
    </subcellularLocation>
</comment>
<dbReference type="PANTHER" id="PTHR31889">
    <property type="entry name" value="FUCOSYLTRANSFERASE 2-RELATED"/>
    <property type="match status" value="1"/>
</dbReference>
<proteinExistence type="inferred from homology"/>
<dbReference type="InterPro" id="IPR004938">
    <property type="entry name" value="XG_FTase"/>
</dbReference>
<comment type="function">
    <text evidence="6">May be involved in cell wall biosynthesis.</text>
</comment>
<dbReference type="Pfam" id="PF03254">
    <property type="entry name" value="XG_FTase"/>
    <property type="match status" value="1"/>
</dbReference>
<keyword evidence="6" id="KW-0333">Golgi apparatus</keyword>
<evidence type="ECO:0000313" key="8">
    <source>
        <dbReference type="Proteomes" id="UP001231189"/>
    </source>
</evidence>
<keyword evidence="2 6" id="KW-0328">Glycosyltransferase</keyword>
<sequence>MEKGRDGAVAPPLKMLDRKRGCAANAVLVAFIVTVPSMAILFGARSSASALWIGSANASRLGAHDRLLGGLLADDGFNERSCHSRFEFATYRRSAGRKPSPYLVTKLRRHEALQRRCGPGTAAYSDAVEQLQSGKSHPGAIGSPECRVVLMLLHVVVAIPLSAVTTVNLLAGMIILDVMNAMAIVGMTDLAVVAITAVMTETEGMIDNIEIVVMIEDITAVMIEMGSVVMEVAVVVVVAVAVDGRLLALSTLPVRSAPNMVTLHATVGGAILIVMMKMKIDLAMRRVHMEWTLIGIWIPAPLIISQDS</sequence>
<organism evidence="7 8">
    <name type="scientific">Lolium multiflorum</name>
    <name type="common">Italian ryegrass</name>
    <name type="synonym">Lolium perenne subsp. multiflorum</name>
    <dbReference type="NCBI Taxonomy" id="4521"/>
    <lineage>
        <taxon>Eukaryota</taxon>
        <taxon>Viridiplantae</taxon>
        <taxon>Streptophyta</taxon>
        <taxon>Embryophyta</taxon>
        <taxon>Tracheophyta</taxon>
        <taxon>Spermatophyta</taxon>
        <taxon>Magnoliopsida</taxon>
        <taxon>Liliopsida</taxon>
        <taxon>Poales</taxon>
        <taxon>Poaceae</taxon>
        <taxon>BOP clade</taxon>
        <taxon>Pooideae</taxon>
        <taxon>Poodae</taxon>
        <taxon>Poeae</taxon>
        <taxon>Poeae Chloroplast Group 2 (Poeae type)</taxon>
        <taxon>Loliodinae</taxon>
        <taxon>Loliinae</taxon>
        <taxon>Lolium</taxon>
    </lineage>
</organism>
<keyword evidence="6" id="KW-0472">Membrane</keyword>
<keyword evidence="5 6" id="KW-0961">Cell wall biogenesis/degradation</keyword>
<comment type="caution">
    <text evidence="6">Lacks conserved residue(s) required for the propagation of feature annotation.</text>
</comment>
<keyword evidence="6" id="KW-0812">Transmembrane</keyword>
<protein>
    <recommendedName>
        <fullName evidence="6">Fucosyltransferase</fullName>
        <ecNumber evidence="6">2.4.1.-</ecNumber>
    </recommendedName>
</protein>
<dbReference type="EMBL" id="JAUUTY010000007">
    <property type="protein sequence ID" value="KAK1603734.1"/>
    <property type="molecule type" value="Genomic_DNA"/>
</dbReference>
<dbReference type="GO" id="GO:0071555">
    <property type="term" value="P:cell wall organization"/>
    <property type="evidence" value="ECO:0007669"/>
    <property type="project" value="UniProtKB-UniRule"/>
</dbReference>
<keyword evidence="3 6" id="KW-0808">Transferase</keyword>
<dbReference type="GO" id="GO:0009969">
    <property type="term" value="P:xyloglucan biosynthetic process"/>
    <property type="evidence" value="ECO:0007669"/>
    <property type="project" value="TreeGrafter"/>
</dbReference>
<dbReference type="GO" id="GO:0032580">
    <property type="term" value="C:Golgi cisterna membrane"/>
    <property type="evidence" value="ECO:0007669"/>
    <property type="project" value="UniProtKB-SubCell"/>
</dbReference>
<evidence type="ECO:0000256" key="6">
    <source>
        <dbReference type="RuleBase" id="RU367004"/>
    </source>
</evidence>
<feature type="transmembrane region" description="Helical" evidence="6">
    <location>
        <begin position="148"/>
        <end position="175"/>
    </location>
</feature>
<evidence type="ECO:0000313" key="7">
    <source>
        <dbReference type="EMBL" id="KAK1603734.1"/>
    </source>
</evidence>